<evidence type="ECO:0000259" key="1">
    <source>
        <dbReference type="Pfam" id="PF00582"/>
    </source>
</evidence>
<dbReference type="CDD" id="cd23659">
    <property type="entry name" value="USP_At3g01520-like"/>
    <property type="match status" value="1"/>
</dbReference>
<keyword evidence="3" id="KW-1185">Reference proteome</keyword>
<dbReference type="PANTHER" id="PTHR46989:SF3">
    <property type="entry name" value="USPA DOMAIN-CONTAINING PROTEIN"/>
    <property type="match status" value="1"/>
</dbReference>
<dbReference type="EMBL" id="PZQS01000009">
    <property type="protein sequence ID" value="PVD24848.1"/>
    <property type="molecule type" value="Genomic_DNA"/>
</dbReference>
<evidence type="ECO:0000313" key="2">
    <source>
        <dbReference type="EMBL" id="PVD24848.1"/>
    </source>
</evidence>
<dbReference type="PRINTS" id="PR01438">
    <property type="entry name" value="UNVRSLSTRESS"/>
</dbReference>
<dbReference type="Pfam" id="PF00582">
    <property type="entry name" value="Usp"/>
    <property type="match status" value="1"/>
</dbReference>
<dbReference type="AlphaFoldDB" id="A0A2T7NUI4"/>
<dbReference type="InterPro" id="IPR014729">
    <property type="entry name" value="Rossmann-like_a/b/a_fold"/>
</dbReference>
<dbReference type="Proteomes" id="UP000245119">
    <property type="component" value="Linkage Group LG9"/>
</dbReference>
<feature type="domain" description="UspA" evidence="1">
    <location>
        <begin position="40"/>
        <end position="126"/>
    </location>
</feature>
<gene>
    <name evidence="2" type="ORF">C0Q70_15334</name>
</gene>
<dbReference type="InterPro" id="IPR006016">
    <property type="entry name" value="UspA"/>
</dbReference>
<dbReference type="InterPro" id="IPR006015">
    <property type="entry name" value="Universal_stress_UspA"/>
</dbReference>
<accession>A0A2T7NUI4</accession>
<reference evidence="2 3" key="1">
    <citation type="submission" date="2018-04" db="EMBL/GenBank/DDBJ databases">
        <title>The genome of golden apple snail Pomacea canaliculata provides insight into stress tolerance and invasive adaptation.</title>
        <authorList>
            <person name="Liu C."/>
            <person name="Liu B."/>
            <person name="Ren Y."/>
            <person name="Zhang Y."/>
            <person name="Wang H."/>
            <person name="Li S."/>
            <person name="Jiang F."/>
            <person name="Yin L."/>
            <person name="Zhang G."/>
            <person name="Qian W."/>
            <person name="Fan W."/>
        </authorList>
    </citation>
    <scope>NUCLEOTIDE SEQUENCE [LARGE SCALE GENOMIC DNA]</scope>
    <source>
        <strain evidence="2">SZHN2017</strain>
        <tissue evidence="2">Muscle</tissue>
    </source>
</reference>
<protein>
    <recommendedName>
        <fullName evidence="1">UspA domain-containing protein</fullName>
    </recommendedName>
</protein>
<proteinExistence type="predicted"/>
<dbReference type="PANTHER" id="PTHR46989">
    <property type="entry name" value="USP DOMAIN-CONTAINING PROTEIN"/>
    <property type="match status" value="1"/>
</dbReference>
<dbReference type="STRING" id="400727.A0A2T7NUI4"/>
<evidence type="ECO:0000313" key="3">
    <source>
        <dbReference type="Proteomes" id="UP000245119"/>
    </source>
</evidence>
<dbReference type="Gene3D" id="3.40.50.620">
    <property type="entry name" value="HUPs"/>
    <property type="match status" value="1"/>
</dbReference>
<dbReference type="SUPFAM" id="SSF52402">
    <property type="entry name" value="Adenine nucleotide alpha hydrolases-like"/>
    <property type="match status" value="1"/>
</dbReference>
<organism evidence="2 3">
    <name type="scientific">Pomacea canaliculata</name>
    <name type="common">Golden apple snail</name>
    <dbReference type="NCBI Taxonomy" id="400727"/>
    <lineage>
        <taxon>Eukaryota</taxon>
        <taxon>Metazoa</taxon>
        <taxon>Spiralia</taxon>
        <taxon>Lophotrochozoa</taxon>
        <taxon>Mollusca</taxon>
        <taxon>Gastropoda</taxon>
        <taxon>Caenogastropoda</taxon>
        <taxon>Architaenioglossa</taxon>
        <taxon>Ampullarioidea</taxon>
        <taxon>Ampullariidae</taxon>
        <taxon>Pomacea</taxon>
    </lineage>
</organism>
<comment type="caution">
    <text evidence="2">The sequence shown here is derived from an EMBL/GenBank/DDBJ whole genome shotgun (WGS) entry which is preliminary data.</text>
</comment>
<sequence length="139" mass="14910">MADSGASAEGLKVVIAYDGSANSENALDSVYVFDREVLEAMLKDEQQRIQKDLEKFADKLKSYGLGGKVKSVAAAKPGEGIIKECGSDVGLVVVGSRGLGAVRRTILGSVSDYVVHHSKCPVIVVKHDHHGHHEQQKKD</sequence>
<dbReference type="OrthoDB" id="843225at2759"/>
<name>A0A2T7NUI4_POMCA</name>